<evidence type="ECO:0008006" key="7">
    <source>
        <dbReference type="Google" id="ProtNLM"/>
    </source>
</evidence>
<evidence type="ECO:0000256" key="4">
    <source>
        <dbReference type="ARBA" id="ARBA00023136"/>
    </source>
</evidence>
<sequence length="356" mass="38109">MAMLHSSFTVTAAVVAVYCCCSSLMLIVNKLAVHQIGAPAFVTWLQFAATAGTVKLAGALGMIDVDPFEWSKVKYFAIYVLAFSGGTWSNMKVLMEANVETVIVFRACAPLAVSGFDYIFHRRALPSLRSSLAMLIIVGGAAGYVASDKSFAVNGLGAYKWVFVWFFLLIFQLTYGKYLVSGLGIKSAWTAVLYTNTLSLIPTAIIGLLGPEAAKLAVLNWTARGILWLTASCVLGLGISWAGFQCQSLVAATTYTVIGVLNKMLTVLINVVMWEHHASPTGIASLAACLLGGSLYQQAPLRKEANHEAKTLLDDEPSDEDASVSKMRTTWTKHVAGVTPSARCSNVTRADDGSSV</sequence>
<gene>
    <name evidence="6" type="ORF">SACU0126_LOCUS23019</name>
</gene>
<evidence type="ECO:0000256" key="1">
    <source>
        <dbReference type="ARBA" id="ARBA00004141"/>
    </source>
</evidence>
<feature type="transmembrane region" description="Helical" evidence="5">
    <location>
        <begin position="40"/>
        <end position="63"/>
    </location>
</feature>
<evidence type="ECO:0000256" key="5">
    <source>
        <dbReference type="SAM" id="Phobius"/>
    </source>
</evidence>
<comment type="subcellular location">
    <subcellularLocation>
        <location evidence="1">Membrane</location>
        <topology evidence="1">Multi-pass membrane protein</topology>
    </subcellularLocation>
</comment>
<dbReference type="PANTHER" id="PTHR11132">
    <property type="entry name" value="SOLUTE CARRIER FAMILY 35"/>
    <property type="match status" value="1"/>
</dbReference>
<evidence type="ECO:0000256" key="3">
    <source>
        <dbReference type="ARBA" id="ARBA00022989"/>
    </source>
</evidence>
<name>A0A7S3WTP4_9SPIT</name>
<keyword evidence="2 5" id="KW-0812">Transmembrane</keyword>
<feature type="transmembrane region" description="Helical" evidence="5">
    <location>
        <begin position="127"/>
        <end position="146"/>
    </location>
</feature>
<reference evidence="6" key="1">
    <citation type="submission" date="2021-01" db="EMBL/GenBank/DDBJ databases">
        <authorList>
            <person name="Corre E."/>
            <person name="Pelletier E."/>
            <person name="Niang G."/>
            <person name="Scheremetjew M."/>
            <person name="Finn R."/>
            <person name="Kale V."/>
            <person name="Holt S."/>
            <person name="Cochrane G."/>
            <person name="Meng A."/>
            <person name="Brown T."/>
            <person name="Cohen L."/>
        </authorList>
    </citation>
    <scope>NUCLEOTIDE SEQUENCE</scope>
    <source>
        <strain evidence="6">SPMC142</strain>
    </source>
</reference>
<dbReference type="InterPro" id="IPR050186">
    <property type="entry name" value="TPT_transporter"/>
</dbReference>
<evidence type="ECO:0000313" key="6">
    <source>
        <dbReference type="EMBL" id="CAE0576344.1"/>
    </source>
</evidence>
<organism evidence="6">
    <name type="scientific">Strombidinopsis acuminata</name>
    <dbReference type="NCBI Taxonomy" id="141414"/>
    <lineage>
        <taxon>Eukaryota</taxon>
        <taxon>Sar</taxon>
        <taxon>Alveolata</taxon>
        <taxon>Ciliophora</taxon>
        <taxon>Intramacronucleata</taxon>
        <taxon>Spirotrichea</taxon>
        <taxon>Choreotrichia</taxon>
        <taxon>Choreotrichida</taxon>
        <taxon>Strombidinopsidae</taxon>
        <taxon>Strombidinopsis</taxon>
    </lineage>
</organism>
<feature type="transmembrane region" description="Helical" evidence="5">
    <location>
        <begin position="7"/>
        <end position="28"/>
    </location>
</feature>
<feature type="transmembrane region" description="Helical" evidence="5">
    <location>
        <begin position="188"/>
        <end position="209"/>
    </location>
</feature>
<feature type="transmembrane region" description="Helical" evidence="5">
    <location>
        <begin position="103"/>
        <end position="120"/>
    </location>
</feature>
<feature type="transmembrane region" description="Helical" evidence="5">
    <location>
        <begin position="249"/>
        <end position="272"/>
    </location>
</feature>
<keyword evidence="3 5" id="KW-1133">Transmembrane helix</keyword>
<accession>A0A7S3WTP4</accession>
<protein>
    <recommendedName>
        <fullName evidence="7">Sugar phosphate transporter domain-containing protein</fullName>
    </recommendedName>
</protein>
<evidence type="ECO:0000256" key="2">
    <source>
        <dbReference type="ARBA" id="ARBA00022692"/>
    </source>
</evidence>
<feature type="transmembrane region" description="Helical" evidence="5">
    <location>
        <begin position="158"/>
        <end position="176"/>
    </location>
</feature>
<feature type="transmembrane region" description="Helical" evidence="5">
    <location>
        <begin position="278"/>
        <end position="296"/>
    </location>
</feature>
<dbReference type="AlphaFoldDB" id="A0A7S3WTP4"/>
<keyword evidence="4 5" id="KW-0472">Membrane</keyword>
<dbReference type="GO" id="GO:0016020">
    <property type="term" value="C:membrane"/>
    <property type="evidence" value="ECO:0007669"/>
    <property type="project" value="UniProtKB-SubCell"/>
</dbReference>
<dbReference type="EMBL" id="HBIQ01072247">
    <property type="protein sequence ID" value="CAE0576344.1"/>
    <property type="molecule type" value="Transcribed_RNA"/>
</dbReference>
<feature type="transmembrane region" description="Helical" evidence="5">
    <location>
        <begin position="221"/>
        <end position="242"/>
    </location>
</feature>
<proteinExistence type="predicted"/>